<dbReference type="PANTHER" id="PTHR33609:SF5">
    <property type="entry name" value="LOW CALCIUM RESPONSE LOCUS PROTEIN S"/>
    <property type="match status" value="1"/>
</dbReference>
<evidence type="ECO:0000313" key="2">
    <source>
        <dbReference type="EMBL" id="POQ98322.1"/>
    </source>
</evidence>
<dbReference type="GO" id="GO:0006313">
    <property type="term" value="P:DNA transposition"/>
    <property type="evidence" value="ECO:0007669"/>
    <property type="project" value="InterPro"/>
</dbReference>
<feature type="coiled-coil region" evidence="1">
    <location>
        <begin position="49"/>
        <end position="76"/>
    </location>
</feature>
<sequence>MRKSRFTETQIIGILNEVEAGKSVKDVCREHRISDATFYNWRAKYGGMEVSQVKRLKELEEENRQLKHMYAELSLDHRILKEIVEKKL</sequence>
<dbReference type="GO" id="GO:0003677">
    <property type="term" value="F:DNA binding"/>
    <property type="evidence" value="ECO:0007669"/>
    <property type="project" value="InterPro"/>
</dbReference>
<dbReference type="Proteomes" id="UP000237350">
    <property type="component" value="Unassembled WGS sequence"/>
</dbReference>
<dbReference type="InterPro" id="IPR002514">
    <property type="entry name" value="Transposase_8"/>
</dbReference>
<dbReference type="AlphaFoldDB" id="A0A2S4JFM8"/>
<accession>A0A2S4JFM8</accession>
<dbReference type="SUPFAM" id="SSF46689">
    <property type="entry name" value="Homeodomain-like"/>
    <property type="match status" value="1"/>
</dbReference>
<protein>
    <submittedName>
        <fullName evidence="2">Transposase</fullName>
    </submittedName>
</protein>
<gene>
    <name evidence="2" type="ORF">AU468_13990</name>
</gene>
<dbReference type="EMBL" id="LPWH01000124">
    <property type="protein sequence ID" value="POQ98322.1"/>
    <property type="molecule type" value="Genomic_DNA"/>
</dbReference>
<dbReference type="Gene3D" id="1.10.10.60">
    <property type="entry name" value="Homeodomain-like"/>
    <property type="match status" value="1"/>
</dbReference>
<dbReference type="PANTHER" id="PTHR33609">
    <property type="entry name" value="LOW CALCIUM RESPONSE LOCUS PROTEIN S"/>
    <property type="match status" value="1"/>
</dbReference>
<dbReference type="OrthoDB" id="9774685at2"/>
<evidence type="ECO:0000313" key="3">
    <source>
        <dbReference type="Proteomes" id="UP000237350"/>
    </source>
</evidence>
<keyword evidence="1" id="KW-0175">Coiled coil</keyword>
<dbReference type="GO" id="GO:0004803">
    <property type="term" value="F:transposase activity"/>
    <property type="evidence" value="ECO:0007669"/>
    <property type="project" value="InterPro"/>
</dbReference>
<evidence type="ECO:0000256" key="1">
    <source>
        <dbReference type="SAM" id="Coils"/>
    </source>
</evidence>
<reference evidence="3" key="1">
    <citation type="submission" date="2015-12" db="EMBL/GenBank/DDBJ databases">
        <authorList>
            <person name="Lodha T.D."/>
            <person name="Chintalapati S."/>
            <person name="Chintalapati V.R."/>
            <person name="Sravanthi T."/>
        </authorList>
    </citation>
    <scope>NUCLEOTIDE SEQUENCE [LARGE SCALE GENOMIC DNA]</scope>
    <source>
        <strain evidence="3">JC133</strain>
    </source>
</reference>
<organism evidence="2 3">
    <name type="scientific">Alkalispirochaeta sphaeroplastigenens</name>
    <dbReference type="NCBI Taxonomy" id="1187066"/>
    <lineage>
        <taxon>Bacteria</taxon>
        <taxon>Pseudomonadati</taxon>
        <taxon>Spirochaetota</taxon>
        <taxon>Spirochaetia</taxon>
        <taxon>Spirochaetales</taxon>
        <taxon>Spirochaetaceae</taxon>
        <taxon>Alkalispirochaeta</taxon>
    </lineage>
</organism>
<dbReference type="InterPro" id="IPR052546">
    <property type="entry name" value="Transposase_8_domain"/>
</dbReference>
<dbReference type="InterPro" id="IPR009057">
    <property type="entry name" value="Homeodomain-like_sf"/>
</dbReference>
<name>A0A2S4JFM8_9SPIO</name>
<keyword evidence="3" id="KW-1185">Reference proteome</keyword>
<comment type="caution">
    <text evidence="2">The sequence shown here is derived from an EMBL/GenBank/DDBJ whole genome shotgun (WGS) entry which is preliminary data.</text>
</comment>
<proteinExistence type="predicted"/>
<dbReference type="Pfam" id="PF01527">
    <property type="entry name" value="HTH_Tnp_1"/>
    <property type="match status" value="1"/>
</dbReference>